<dbReference type="Gene3D" id="3.40.50.300">
    <property type="entry name" value="P-loop containing nucleotide triphosphate hydrolases"/>
    <property type="match status" value="1"/>
</dbReference>
<accession>A0A0G0IQU8</accession>
<dbReference type="GO" id="GO:0005524">
    <property type="term" value="F:ATP binding"/>
    <property type="evidence" value="ECO:0007669"/>
    <property type="project" value="UniProtKB-KW"/>
</dbReference>
<dbReference type="GO" id="GO:0003725">
    <property type="term" value="F:double-stranded RNA binding"/>
    <property type="evidence" value="ECO:0007669"/>
    <property type="project" value="InterPro"/>
</dbReference>
<keyword evidence="5" id="KW-0808">Transferase</keyword>
<evidence type="ECO:0000256" key="9">
    <source>
        <dbReference type="ARBA" id="ARBA00022840"/>
    </source>
</evidence>
<evidence type="ECO:0000259" key="12">
    <source>
        <dbReference type="PROSITE" id="PS51163"/>
    </source>
</evidence>
<dbReference type="GO" id="GO:0005737">
    <property type="term" value="C:cytoplasm"/>
    <property type="evidence" value="ECO:0007669"/>
    <property type="project" value="UniProtKB-SubCell"/>
</dbReference>
<dbReference type="InterPro" id="IPR050156">
    <property type="entry name" value="TC-AMP_synthase_SUA5"/>
</dbReference>
<dbReference type="PROSITE" id="PS51163">
    <property type="entry name" value="YRDC"/>
    <property type="match status" value="1"/>
</dbReference>
<reference evidence="13 14" key="1">
    <citation type="journal article" date="2015" name="Nature">
        <title>rRNA introns, odd ribosomes, and small enigmatic genomes across a large radiation of phyla.</title>
        <authorList>
            <person name="Brown C.T."/>
            <person name="Hug L.A."/>
            <person name="Thomas B.C."/>
            <person name="Sharon I."/>
            <person name="Castelle C.J."/>
            <person name="Singh A."/>
            <person name="Wilkins M.J."/>
            <person name="Williams K.H."/>
            <person name="Banfield J.F."/>
        </authorList>
    </citation>
    <scope>NUCLEOTIDE SEQUENCE [LARGE SCALE GENOMIC DNA]</scope>
</reference>
<sequence>MKILKISHNHNKVINSTLKTLKLGGLVVFPSDTVYGLLVDATNEEAVRKLIEFKNRPAGKAISVFVSDFEMMKDIVLVGTIHELSLRSLLPGPFTVVLNSKHRTDRLLESEKGTLGVRIPMYRHIKVLVKRFGKPVTATSANLSNNPPHYSVKTLLSKLSGSKKKLIDLIVDAGKLPRNKPSTVIDLTQSEVKILRKGSFNFLRKEKFISKSPEETKKIAKDILKNVGTGRDLSVIKPLIFIIEGELGVGKTIFVKGLGETLGIKNIISPTFVIYYEYGIGKSKVKSQKSKFIHLDLYNIEEREEFKDLGIERLLKPGNILCFEWGEKAREIIELLKSKGKIVYVKMRYLSEKKREVIIKN</sequence>
<keyword evidence="8" id="KW-0547">Nucleotide-binding</keyword>
<dbReference type="Pfam" id="PF01300">
    <property type="entry name" value="Sua5_yciO_yrdC"/>
    <property type="match status" value="1"/>
</dbReference>
<dbReference type="GO" id="GO:0002949">
    <property type="term" value="P:tRNA threonylcarbamoyladenosine modification"/>
    <property type="evidence" value="ECO:0007669"/>
    <property type="project" value="InterPro"/>
</dbReference>
<evidence type="ECO:0000256" key="6">
    <source>
        <dbReference type="ARBA" id="ARBA00022694"/>
    </source>
</evidence>
<organism evidence="13 14">
    <name type="scientific">Candidatus Roizmanbacteria bacterium GW2011_GWC2_37_13</name>
    <dbReference type="NCBI Taxonomy" id="1618486"/>
    <lineage>
        <taxon>Bacteria</taxon>
        <taxon>Candidatus Roizmaniibacteriota</taxon>
    </lineage>
</organism>
<dbReference type="GO" id="GO:0006450">
    <property type="term" value="P:regulation of translational fidelity"/>
    <property type="evidence" value="ECO:0007669"/>
    <property type="project" value="TreeGrafter"/>
</dbReference>
<evidence type="ECO:0000256" key="10">
    <source>
        <dbReference type="ARBA" id="ARBA00029774"/>
    </source>
</evidence>
<dbReference type="NCBIfam" id="TIGR00057">
    <property type="entry name" value="L-threonylcarbamoyladenylate synthase"/>
    <property type="match status" value="1"/>
</dbReference>
<evidence type="ECO:0000256" key="7">
    <source>
        <dbReference type="ARBA" id="ARBA00022695"/>
    </source>
</evidence>
<dbReference type="InterPro" id="IPR003442">
    <property type="entry name" value="T6A_TsaE"/>
</dbReference>
<dbReference type="PANTHER" id="PTHR17490">
    <property type="entry name" value="SUA5"/>
    <property type="match status" value="1"/>
</dbReference>
<dbReference type="SUPFAM" id="SSF55821">
    <property type="entry name" value="YrdC/RibB"/>
    <property type="match status" value="1"/>
</dbReference>
<dbReference type="InterPro" id="IPR017945">
    <property type="entry name" value="DHBP_synth_RibB-like_a/b_dom"/>
</dbReference>
<evidence type="ECO:0000256" key="8">
    <source>
        <dbReference type="ARBA" id="ARBA00022741"/>
    </source>
</evidence>
<dbReference type="EMBL" id="LBSV01000002">
    <property type="protein sequence ID" value="KKQ26559.1"/>
    <property type="molecule type" value="Genomic_DNA"/>
</dbReference>
<dbReference type="Pfam" id="PF02367">
    <property type="entry name" value="TsaE"/>
    <property type="match status" value="1"/>
</dbReference>
<evidence type="ECO:0000256" key="5">
    <source>
        <dbReference type="ARBA" id="ARBA00022679"/>
    </source>
</evidence>
<dbReference type="InterPro" id="IPR027417">
    <property type="entry name" value="P-loop_NTPase"/>
</dbReference>
<evidence type="ECO:0000313" key="13">
    <source>
        <dbReference type="EMBL" id="KKQ26559.1"/>
    </source>
</evidence>
<dbReference type="AlphaFoldDB" id="A0A0G0IQU8"/>
<keyword evidence="7" id="KW-0548">Nucleotidyltransferase</keyword>
<dbReference type="EC" id="2.7.7.87" evidence="3"/>
<dbReference type="Gene3D" id="3.90.870.10">
    <property type="entry name" value="DHBP synthase"/>
    <property type="match status" value="1"/>
</dbReference>
<comment type="catalytic activity">
    <reaction evidence="11">
        <text>L-threonine + hydrogencarbonate + ATP = L-threonylcarbamoyladenylate + diphosphate + H2O</text>
        <dbReference type="Rhea" id="RHEA:36407"/>
        <dbReference type="ChEBI" id="CHEBI:15377"/>
        <dbReference type="ChEBI" id="CHEBI:17544"/>
        <dbReference type="ChEBI" id="CHEBI:30616"/>
        <dbReference type="ChEBI" id="CHEBI:33019"/>
        <dbReference type="ChEBI" id="CHEBI:57926"/>
        <dbReference type="ChEBI" id="CHEBI:73682"/>
        <dbReference type="EC" id="2.7.7.87"/>
    </reaction>
</comment>
<dbReference type="NCBIfam" id="TIGR00150">
    <property type="entry name" value="T6A_YjeE"/>
    <property type="match status" value="1"/>
</dbReference>
<comment type="subcellular location">
    <subcellularLocation>
        <location evidence="1">Cytoplasm</location>
    </subcellularLocation>
</comment>
<evidence type="ECO:0000256" key="11">
    <source>
        <dbReference type="ARBA" id="ARBA00048366"/>
    </source>
</evidence>
<gene>
    <name evidence="13" type="ORF">US40_C0002G0093</name>
</gene>
<proteinExistence type="inferred from homology"/>
<dbReference type="Proteomes" id="UP000034917">
    <property type="component" value="Unassembled WGS sequence"/>
</dbReference>
<evidence type="ECO:0000256" key="2">
    <source>
        <dbReference type="ARBA" id="ARBA00007663"/>
    </source>
</evidence>
<evidence type="ECO:0000256" key="1">
    <source>
        <dbReference type="ARBA" id="ARBA00004496"/>
    </source>
</evidence>
<evidence type="ECO:0000313" key="14">
    <source>
        <dbReference type="Proteomes" id="UP000034917"/>
    </source>
</evidence>
<protein>
    <recommendedName>
        <fullName evidence="10">L-threonylcarbamoyladenylate synthase</fullName>
        <ecNumber evidence="3">2.7.7.87</ecNumber>
    </recommendedName>
    <alternativeName>
        <fullName evidence="10">L-threonylcarbamoyladenylate synthase</fullName>
    </alternativeName>
</protein>
<keyword evidence="9" id="KW-0067">ATP-binding</keyword>
<dbReference type="PANTHER" id="PTHR17490:SF16">
    <property type="entry name" value="THREONYLCARBAMOYL-AMP SYNTHASE"/>
    <property type="match status" value="1"/>
</dbReference>
<dbReference type="GO" id="GO:0061710">
    <property type="term" value="F:L-threonylcarbamoyladenylate synthase"/>
    <property type="evidence" value="ECO:0007669"/>
    <property type="project" value="UniProtKB-EC"/>
</dbReference>
<comment type="similarity">
    <text evidence="2">Belongs to the SUA5 family.</text>
</comment>
<comment type="caution">
    <text evidence="13">The sequence shown here is derived from an EMBL/GenBank/DDBJ whole genome shotgun (WGS) entry which is preliminary data.</text>
</comment>
<dbReference type="InterPro" id="IPR006070">
    <property type="entry name" value="Sua5-like_dom"/>
</dbReference>
<name>A0A0G0IQU8_9BACT</name>
<keyword evidence="6" id="KW-0819">tRNA processing</keyword>
<dbReference type="PATRIC" id="fig|1618486.3.peg.178"/>
<evidence type="ECO:0000256" key="3">
    <source>
        <dbReference type="ARBA" id="ARBA00012584"/>
    </source>
</evidence>
<feature type="domain" description="YrdC-like" evidence="12">
    <location>
        <begin position="11"/>
        <end position="200"/>
    </location>
</feature>
<keyword evidence="4" id="KW-0963">Cytoplasm</keyword>
<dbReference type="GO" id="GO:0000049">
    <property type="term" value="F:tRNA binding"/>
    <property type="evidence" value="ECO:0007669"/>
    <property type="project" value="TreeGrafter"/>
</dbReference>
<dbReference type="SUPFAM" id="SSF52540">
    <property type="entry name" value="P-loop containing nucleoside triphosphate hydrolases"/>
    <property type="match status" value="1"/>
</dbReference>
<evidence type="ECO:0000256" key="4">
    <source>
        <dbReference type="ARBA" id="ARBA00022490"/>
    </source>
</evidence>